<proteinExistence type="predicted"/>
<organism evidence="1 2">
    <name type="scientific">Nocardia arthritidis</name>
    <dbReference type="NCBI Taxonomy" id="228602"/>
    <lineage>
        <taxon>Bacteria</taxon>
        <taxon>Bacillati</taxon>
        <taxon>Actinomycetota</taxon>
        <taxon>Actinomycetes</taxon>
        <taxon>Mycobacteriales</taxon>
        <taxon>Nocardiaceae</taxon>
        <taxon>Nocardia</taxon>
    </lineage>
</organism>
<evidence type="ECO:0000313" key="2">
    <source>
        <dbReference type="Proteomes" id="UP000503540"/>
    </source>
</evidence>
<dbReference type="EMBL" id="CP046172">
    <property type="protein sequence ID" value="QIS14720.1"/>
    <property type="molecule type" value="Genomic_DNA"/>
</dbReference>
<protein>
    <submittedName>
        <fullName evidence="1">Uncharacterized protein</fullName>
    </submittedName>
</protein>
<dbReference type="RefSeq" id="WP_167477081.1">
    <property type="nucleotide sequence ID" value="NZ_CP046172.1"/>
</dbReference>
<dbReference type="Proteomes" id="UP000503540">
    <property type="component" value="Chromosome"/>
</dbReference>
<accession>A0A6G9YNL6</accession>
<reference evidence="1 2" key="1">
    <citation type="journal article" date="2019" name="ACS Chem. Biol.">
        <title>Identification and Mobilization of a Cryptic Antibiotic Biosynthesis Gene Locus from a Human-Pathogenic Nocardia Isolate.</title>
        <authorList>
            <person name="Herisse M."/>
            <person name="Ishida K."/>
            <person name="Porter J.L."/>
            <person name="Howden B."/>
            <person name="Hertweck C."/>
            <person name="Stinear T.P."/>
            <person name="Pidot S.J."/>
        </authorList>
    </citation>
    <scope>NUCLEOTIDE SEQUENCE [LARGE SCALE GENOMIC DNA]</scope>
    <source>
        <strain evidence="1 2">AUSMDU00012717</strain>
    </source>
</reference>
<dbReference type="AlphaFoldDB" id="A0A6G9YNL6"/>
<keyword evidence="2" id="KW-1185">Reference proteome</keyword>
<dbReference type="KEGG" id="nah:F5544_34435"/>
<sequence>MRQLVPYPTLVGEVNMAVRHVDLDGLPIHLNMISSREHVVALHQVERDGWEEARLSVQLSVPTQELRAADWSNIICVAVLTERRTNTRALTQLTADPAGDWSGIVTLHRDHHVNAAELTGHVVATVQGIRGRIVGSTQQSWTIDLQARKPVRQKFMIIRHVDFSAAENSHLHPFKEDPWTVETGDDTPIVYLNTRFEGLIRLLEAGDRVIREAVSTQIAADVWTALFNASVYSASTGEKHTIWPGGWKDSVLKRMLPDIFPDLSLDDALDEVVSRRLSSEGGGDLQTRLIHATGRQSARARRLGNYIRSIERKEHA</sequence>
<name>A0A6G9YNL6_9NOCA</name>
<evidence type="ECO:0000313" key="1">
    <source>
        <dbReference type="EMBL" id="QIS14720.1"/>
    </source>
</evidence>
<gene>
    <name evidence="1" type="ORF">F5544_34435</name>
</gene>